<keyword evidence="5 6" id="KW-0804">Transcription</keyword>
<feature type="domain" description="RNA polymerase sigma-70 region 2" evidence="7">
    <location>
        <begin position="8"/>
        <end position="75"/>
    </location>
</feature>
<keyword evidence="3 6" id="KW-0731">Sigma factor</keyword>
<keyword evidence="10" id="KW-1185">Reference proteome</keyword>
<dbReference type="InterPro" id="IPR013325">
    <property type="entry name" value="RNA_pol_sigma_r2"/>
</dbReference>
<dbReference type="Gene3D" id="1.10.1740.10">
    <property type="match status" value="1"/>
</dbReference>
<dbReference type="InterPro" id="IPR013324">
    <property type="entry name" value="RNA_pol_sigma_r3/r4-like"/>
</dbReference>
<dbReference type="InterPro" id="IPR013249">
    <property type="entry name" value="RNA_pol_sigma70_r4_t2"/>
</dbReference>
<dbReference type="Pfam" id="PF08281">
    <property type="entry name" value="Sigma70_r4_2"/>
    <property type="match status" value="1"/>
</dbReference>
<organism evidence="9 10">
    <name type="scientific">Halobacillus salinarum</name>
    <dbReference type="NCBI Taxonomy" id="2932257"/>
    <lineage>
        <taxon>Bacteria</taxon>
        <taxon>Bacillati</taxon>
        <taxon>Bacillota</taxon>
        <taxon>Bacilli</taxon>
        <taxon>Bacillales</taxon>
        <taxon>Bacillaceae</taxon>
        <taxon>Halobacillus</taxon>
    </lineage>
</organism>
<gene>
    <name evidence="9" type="ORF">MUN89_00470</name>
</gene>
<dbReference type="InterPro" id="IPR007627">
    <property type="entry name" value="RNA_pol_sigma70_r2"/>
</dbReference>
<evidence type="ECO:0000256" key="6">
    <source>
        <dbReference type="RuleBase" id="RU000716"/>
    </source>
</evidence>
<dbReference type="Pfam" id="PF04542">
    <property type="entry name" value="Sigma70_r2"/>
    <property type="match status" value="1"/>
</dbReference>
<dbReference type="SUPFAM" id="SSF88946">
    <property type="entry name" value="Sigma2 domain of RNA polymerase sigma factors"/>
    <property type="match status" value="1"/>
</dbReference>
<feature type="domain" description="RNA polymerase sigma factor 70 region 4 type 2" evidence="8">
    <location>
        <begin position="112"/>
        <end position="157"/>
    </location>
</feature>
<dbReference type="InterPro" id="IPR014284">
    <property type="entry name" value="RNA_pol_sigma-70_dom"/>
</dbReference>
<evidence type="ECO:0000259" key="7">
    <source>
        <dbReference type="Pfam" id="PF04542"/>
    </source>
</evidence>
<dbReference type="InterPro" id="IPR039425">
    <property type="entry name" value="RNA_pol_sigma-70-like"/>
</dbReference>
<dbReference type="NCBIfam" id="TIGR02937">
    <property type="entry name" value="sigma70-ECF"/>
    <property type="match status" value="1"/>
</dbReference>
<dbReference type="PROSITE" id="PS01063">
    <property type="entry name" value="SIGMA70_ECF"/>
    <property type="match status" value="1"/>
</dbReference>
<reference evidence="9 10" key="1">
    <citation type="submission" date="2022-04" db="EMBL/GenBank/DDBJ databases">
        <title>Halobacillus sp. isolated from saltern.</title>
        <authorList>
            <person name="Won M."/>
            <person name="Lee C.-M."/>
            <person name="Woen H.-Y."/>
            <person name="Kwon S.-W."/>
        </authorList>
    </citation>
    <scope>NUCLEOTIDE SEQUENCE [LARGE SCALE GENOMIC DNA]</scope>
    <source>
        <strain evidence="9 10">SSBR10-3</strain>
    </source>
</reference>
<proteinExistence type="inferred from homology"/>
<sequence length="173" mass="20166">MNLSFEDIYETYYARVFQAAISVTKDHGIAEDVLQEAFLKAYQKLHRIEDNKKVQAWLVTITKRTAIDFLRKEKKVTLLPIEEEILPFEKRAESSTVEKQLEVNDLNEGIKTKVNTLSPKLKKVFQLKYYNELQEKEIASKLQLSDSCVKSRLYRARHVMKEKVLEVVGDQTA</sequence>
<evidence type="ECO:0000256" key="3">
    <source>
        <dbReference type="ARBA" id="ARBA00023082"/>
    </source>
</evidence>
<dbReference type="InterPro" id="IPR036388">
    <property type="entry name" value="WH-like_DNA-bd_sf"/>
</dbReference>
<dbReference type="Gene3D" id="1.10.10.10">
    <property type="entry name" value="Winged helix-like DNA-binding domain superfamily/Winged helix DNA-binding domain"/>
    <property type="match status" value="1"/>
</dbReference>
<keyword evidence="4 6" id="KW-0238">DNA-binding</keyword>
<accession>A0ABY4EJ94</accession>
<keyword evidence="2 6" id="KW-0805">Transcription regulation</keyword>
<protein>
    <recommendedName>
        <fullName evidence="6">RNA polymerase sigma factor</fullName>
    </recommendedName>
</protein>
<evidence type="ECO:0000313" key="9">
    <source>
        <dbReference type="EMBL" id="UOQ44505.1"/>
    </source>
</evidence>
<dbReference type="InterPro" id="IPR000838">
    <property type="entry name" value="RNA_pol_sigma70_ECF_CS"/>
</dbReference>
<evidence type="ECO:0000259" key="8">
    <source>
        <dbReference type="Pfam" id="PF08281"/>
    </source>
</evidence>
<evidence type="ECO:0000256" key="2">
    <source>
        <dbReference type="ARBA" id="ARBA00023015"/>
    </source>
</evidence>
<dbReference type="CDD" id="cd06171">
    <property type="entry name" value="Sigma70_r4"/>
    <property type="match status" value="1"/>
</dbReference>
<evidence type="ECO:0000256" key="5">
    <source>
        <dbReference type="ARBA" id="ARBA00023163"/>
    </source>
</evidence>
<dbReference type="EMBL" id="CP095073">
    <property type="protein sequence ID" value="UOQ44505.1"/>
    <property type="molecule type" value="Genomic_DNA"/>
</dbReference>
<dbReference type="Proteomes" id="UP000831787">
    <property type="component" value="Chromosome"/>
</dbReference>
<evidence type="ECO:0000256" key="4">
    <source>
        <dbReference type="ARBA" id="ARBA00023125"/>
    </source>
</evidence>
<comment type="similarity">
    <text evidence="1 6">Belongs to the sigma-70 factor family. ECF subfamily.</text>
</comment>
<dbReference type="RefSeq" id="WP_244710519.1">
    <property type="nucleotide sequence ID" value="NZ_CP095073.1"/>
</dbReference>
<evidence type="ECO:0000256" key="1">
    <source>
        <dbReference type="ARBA" id="ARBA00010641"/>
    </source>
</evidence>
<dbReference type="PANTHER" id="PTHR43133:SF60">
    <property type="entry name" value="RNA POLYMERASE SIGMA FACTOR SIGV"/>
    <property type="match status" value="1"/>
</dbReference>
<name>A0ABY4EJ94_9BACI</name>
<dbReference type="PANTHER" id="PTHR43133">
    <property type="entry name" value="RNA POLYMERASE ECF-TYPE SIGMA FACTO"/>
    <property type="match status" value="1"/>
</dbReference>
<dbReference type="SUPFAM" id="SSF88659">
    <property type="entry name" value="Sigma3 and sigma4 domains of RNA polymerase sigma factors"/>
    <property type="match status" value="1"/>
</dbReference>
<evidence type="ECO:0000313" key="10">
    <source>
        <dbReference type="Proteomes" id="UP000831787"/>
    </source>
</evidence>